<comment type="similarity">
    <text evidence="5">Belongs to the Maf family. YceF subfamily.</text>
</comment>
<comment type="caution">
    <text evidence="5">Lacks conserved residue(s) required for the propagation of feature annotation.</text>
</comment>
<dbReference type="PATRIC" id="fig|1445510.3.peg.3244"/>
<protein>
    <recommendedName>
        <fullName evidence="5">7-methyl-GTP pyrophosphatase</fullName>
        <shortName evidence="5">m(7)GTP pyrophosphatase</shortName>
        <ecNumber evidence="5">3.6.1.-</ecNumber>
    </recommendedName>
</protein>
<dbReference type="InterPro" id="IPR029001">
    <property type="entry name" value="ITPase-like_fam"/>
</dbReference>
<evidence type="ECO:0000256" key="4">
    <source>
        <dbReference type="ARBA" id="ARBA00023080"/>
    </source>
</evidence>
<dbReference type="Pfam" id="PF02545">
    <property type="entry name" value="Maf"/>
    <property type="match status" value="1"/>
</dbReference>
<dbReference type="NCBIfam" id="TIGR00172">
    <property type="entry name" value="maf"/>
    <property type="match status" value="1"/>
</dbReference>
<dbReference type="AlphaFoldDB" id="A0A0C5VLZ4"/>
<evidence type="ECO:0000256" key="2">
    <source>
        <dbReference type="ARBA" id="ARBA00022490"/>
    </source>
</evidence>
<evidence type="ECO:0000313" key="7">
    <source>
        <dbReference type="Proteomes" id="UP000032266"/>
    </source>
</evidence>
<evidence type="ECO:0000256" key="1">
    <source>
        <dbReference type="ARBA" id="ARBA00004496"/>
    </source>
</evidence>
<dbReference type="Gene3D" id="3.90.950.10">
    <property type="match status" value="1"/>
</dbReference>
<dbReference type="SUPFAM" id="SSF52972">
    <property type="entry name" value="ITPase-like"/>
    <property type="match status" value="1"/>
</dbReference>
<dbReference type="PIRSF" id="PIRSF006305">
    <property type="entry name" value="Maf"/>
    <property type="match status" value="1"/>
</dbReference>
<dbReference type="PANTHER" id="PTHR43213:SF10">
    <property type="entry name" value="7-METHYL-GTP PYROPHOSPHATASE"/>
    <property type="match status" value="1"/>
</dbReference>
<organism evidence="6 7">
    <name type="scientific">Gynuella sunshinyii YC6258</name>
    <dbReference type="NCBI Taxonomy" id="1445510"/>
    <lineage>
        <taxon>Bacteria</taxon>
        <taxon>Pseudomonadati</taxon>
        <taxon>Pseudomonadota</taxon>
        <taxon>Gammaproteobacteria</taxon>
        <taxon>Oceanospirillales</taxon>
        <taxon>Saccharospirillaceae</taxon>
        <taxon>Gynuella</taxon>
    </lineage>
</organism>
<keyword evidence="3 5" id="KW-0378">Hydrolase</keyword>
<dbReference type="HOGENOM" id="CLU_040416_1_0_6"/>
<feature type="active site" description="Proton acceptor" evidence="5">
    <location>
        <position position="69"/>
    </location>
</feature>
<evidence type="ECO:0000256" key="5">
    <source>
        <dbReference type="HAMAP-Rule" id="MF_00528"/>
    </source>
</evidence>
<keyword evidence="7" id="KW-1185">Reference proteome</keyword>
<feature type="site" description="Important for substrate specificity" evidence="5">
    <location>
        <position position="12"/>
    </location>
</feature>
<dbReference type="EMBL" id="CP007142">
    <property type="protein sequence ID" value="AJQ95316.1"/>
    <property type="molecule type" value="Genomic_DNA"/>
</dbReference>
<evidence type="ECO:0000256" key="3">
    <source>
        <dbReference type="ARBA" id="ARBA00022801"/>
    </source>
</evidence>
<reference evidence="6 7" key="1">
    <citation type="submission" date="2014-01" db="EMBL/GenBank/DDBJ databases">
        <title>Full genme sequencing of cellulolytic bacterium Gynuella sunshinyii YC6258T gen. nov., sp. nov.</title>
        <authorList>
            <person name="Khan H."/>
            <person name="Chung E.J."/>
            <person name="Chung Y.R."/>
        </authorList>
    </citation>
    <scope>NUCLEOTIDE SEQUENCE [LARGE SCALE GENOMIC DNA]</scope>
    <source>
        <strain evidence="6 7">YC6258</strain>
    </source>
</reference>
<dbReference type="EC" id="3.6.1.-" evidence="5"/>
<dbReference type="RefSeq" id="WP_044617643.1">
    <property type="nucleotide sequence ID" value="NZ_CP007142.1"/>
</dbReference>
<accession>A0A0C5VLZ4</accession>
<gene>
    <name evidence="6" type="ORF">YC6258_03280</name>
</gene>
<dbReference type="GO" id="GO:0005737">
    <property type="term" value="C:cytoplasm"/>
    <property type="evidence" value="ECO:0007669"/>
    <property type="project" value="UniProtKB-SubCell"/>
</dbReference>
<dbReference type="STRING" id="1445510.YC6258_03280"/>
<comment type="catalytic activity">
    <reaction evidence="5">
        <text>N(7)-methyl-GTP + H2O = N(7)-methyl-GMP + diphosphate + H(+)</text>
        <dbReference type="Rhea" id="RHEA:58744"/>
        <dbReference type="ChEBI" id="CHEBI:15377"/>
        <dbReference type="ChEBI" id="CHEBI:15378"/>
        <dbReference type="ChEBI" id="CHEBI:33019"/>
        <dbReference type="ChEBI" id="CHEBI:58285"/>
        <dbReference type="ChEBI" id="CHEBI:87133"/>
    </reaction>
</comment>
<dbReference type="GO" id="GO:0047429">
    <property type="term" value="F:nucleoside triphosphate diphosphatase activity"/>
    <property type="evidence" value="ECO:0007669"/>
    <property type="project" value="InterPro"/>
</dbReference>
<proteinExistence type="inferred from homology"/>
<comment type="function">
    <text evidence="5">Nucleoside triphosphate pyrophosphatase that hydrolyzes 7-methyl-GTP (m(7)GTP). May have a dual role in cell division arrest and in preventing the incorporation of modified nucleotides into cellular nucleic acids.</text>
</comment>
<name>A0A0C5VLZ4_9GAMM</name>
<dbReference type="GO" id="GO:0009117">
    <property type="term" value="P:nucleotide metabolic process"/>
    <property type="evidence" value="ECO:0007669"/>
    <property type="project" value="UniProtKB-KW"/>
</dbReference>
<feature type="site" description="Important for substrate specificity" evidence="5">
    <location>
        <position position="155"/>
    </location>
</feature>
<comment type="subcellular location">
    <subcellularLocation>
        <location evidence="1 5">Cytoplasm</location>
    </subcellularLocation>
</comment>
<dbReference type="Proteomes" id="UP000032266">
    <property type="component" value="Chromosome"/>
</dbReference>
<evidence type="ECO:0000313" key="6">
    <source>
        <dbReference type="EMBL" id="AJQ95316.1"/>
    </source>
</evidence>
<comment type="cofactor">
    <cofactor evidence="5">
        <name>a divalent metal cation</name>
        <dbReference type="ChEBI" id="CHEBI:60240"/>
    </cofactor>
</comment>
<dbReference type="HAMAP" id="MF_00528">
    <property type="entry name" value="Maf"/>
    <property type="match status" value="1"/>
</dbReference>
<dbReference type="KEGG" id="gsn:YC6258_03280"/>
<keyword evidence="2 5" id="KW-0963">Cytoplasm</keyword>
<dbReference type="PANTHER" id="PTHR43213">
    <property type="entry name" value="BIFUNCTIONAL DTTP/UTP PYROPHOSPHATASE/METHYLTRANSFERASE PROTEIN-RELATED"/>
    <property type="match status" value="1"/>
</dbReference>
<sequence length="199" mass="21690">MTNIILASTSSYRAELLKRINLAFIQAAPSCDETQLPGESPNHQALRLAEEKARSLASDYPDHLIIGSDQVATIDQIHPIGKPGNLTNAASQLRQQSGKTVFFYTGLCVLNSATGISYSDIVTTTVRFRHLSDAMIENYLNMEDPSQCAGSFMSESLGICLTENIHSDDPTSLIGLPMIRLVEFLGFENSNPLLLQSNA</sequence>
<dbReference type="InterPro" id="IPR003697">
    <property type="entry name" value="Maf-like"/>
</dbReference>
<feature type="site" description="Important for substrate specificity" evidence="5">
    <location>
        <position position="70"/>
    </location>
</feature>
<dbReference type="CDD" id="cd00555">
    <property type="entry name" value="Maf"/>
    <property type="match status" value="1"/>
</dbReference>
<keyword evidence="4 5" id="KW-0546">Nucleotide metabolism</keyword>
<dbReference type="OrthoDB" id="9813694at2"/>